<dbReference type="Gene3D" id="3.40.1160.10">
    <property type="entry name" value="Acetylglutamate kinase-like"/>
    <property type="match status" value="2"/>
</dbReference>
<dbReference type="AlphaFoldDB" id="D5GBG1"/>
<dbReference type="InterPro" id="IPR002478">
    <property type="entry name" value="PUA"/>
</dbReference>
<organism evidence="11 12">
    <name type="scientific">Tuber melanosporum (strain Mel28)</name>
    <name type="common">Perigord black truffle</name>
    <dbReference type="NCBI Taxonomy" id="656061"/>
    <lineage>
        <taxon>Eukaryota</taxon>
        <taxon>Fungi</taxon>
        <taxon>Dikarya</taxon>
        <taxon>Ascomycota</taxon>
        <taxon>Pezizomycotina</taxon>
        <taxon>Pezizomycetes</taxon>
        <taxon>Pezizales</taxon>
        <taxon>Tuberaceae</taxon>
        <taxon>Tuber</taxon>
    </lineage>
</organism>
<dbReference type="InterPro" id="IPR041739">
    <property type="entry name" value="G5K_ProB"/>
</dbReference>
<reference evidence="11 12" key="1">
    <citation type="journal article" date="2010" name="Nature">
        <title>Perigord black truffle genome uncovers evolutionary origins and mechanisms of symbiosis.</title>
        <authorList>
            <person name="Martin F."/>
            <person name="Kohler A."/>
            <person name="Murat C."/>
            <person name="Balestrini R."/>
            <person name="Coutinho P.M."/>
            <person name="Jaillon O."/>
            <person name="Montanini B."/>
            <person name="Morin E."/>
            <person name="Noel B."/>
            <person name="Percudani R."/>
            <person name="Porcel B."/>
            <person name="Rubini A."/>
            <person name="Amicucci A."/>
            <person name="Amselem J."/>
            <person name="Anthouard V."/>
            <person name="Arcioni S."/>
            <person name="Artiguenave F."/>
            <person name="Aury J.M."/>
            <person name="Ballario P."/>
            <person name="Bolchi A."/>
            <person name="Brenna A."/>
            <person name="Brun A."/>
            <person name="Buee M."/>
            <person name="Cantarel B."/>
            <person name="Chevalier G."/>
            <person name="Couloux A."/>
            <person name="Da Silva C."/>
            <person name="Denoeud F."/>
            <person name="Duplessis S."/>
            <person name="Ghignone S."/>
            <person name="Hilselberger B."/>
            <person name="Iotti M."/>
            <person name="Marcais B."/>
            <person name="Mello A."/>
            <person name="Miranda M."/>
            <person name="Pacioni G."/>
            <person name="Quesneville H."/>
            <person name="Riccioni C."/>
            <person name="Ruotolo R."/>
            <person name="Splivallo R."/>
            <person name="Stocchi V."/>
            <person name="Tisserant E."/>
            <person name="Viscomi A.R."/>
            <person name="Zambonelli A."/>
            <person name="Zampieri E."/>
            <person name="Henrissat B."/>
            <person name="Lebrun M.H."/>
            <person name="Paolocci F."/>
            <person name="Bonfante P."/>
            <person name="Ottonello S."/>
            <person name="Wincker P."/>
        </authorList>
    </citation>
    <scope>NUCLEOTIDE SEQUENCE [LARGE SCALE GENOMIC DNA]</scope>
    <source>
        <strain evidence="11 12">Mel28</strain>
    </source>
</reference>
<dbReference type="FunFam" id="3.40.1160.10:FF:000020">
    <property type="entry name" value="Glutamate 5-kinase"/>
    <property type="match status" value="1"/>
</dbReference>
<dbReference type="RefSeq" id="XP_002837663.1">
    <property type="nucleotide sequence ID" value="XM_002837617.1"/>
</dbReference>
<dbReference type="PRINTS" id="PR00474">
    <property type="entry name" value="GLU5KINASE"/>
</dbReference>
<keyword evidence="3" id="KW-0028">Amino-acid biosynthesis</keyword>
<evidence type="ECO:0000256" key="5">
    <source>
        <dbReference type="ARBA" id="ARBA00022679"/>
    </source>
</evidence>
<evidence type="ECO:0000256" key="9">
    <source>
        <dbReference type="ARBA" id="ARBA00061601"/>
    </source>
</evidence>
<evidence type="ECO:0000256" key="7">
    <source>
        <dbReference type="ARBA" id="ARBA00022777"/>
    </source>
</evidence>
<dbReference type="PIRSF" id="PIRSF000729">
    <property type="entry name" value="GK"/>
    <property type="match status" value="1"/>
</dbReference>
<dbReference type="SUPFAM" id="SSF88697">
    <property type="entry name" value="PUA domain-like"/>
    <property type="match status" value="1"/>
</dbReference>
<keyword evidence="6" id="KW-0547">Nucleotide-binding</keyword>
<comment type="similarity">
    <text evidence="9">Belongs to the glutamate 5-kinase family.</text>
</comment>
<dbReference type="InterPro" id="IPR001048">
    <property type="entry name" value="Asp/Glu/Uridylate_kinase"/>
</dbReference>
<proteinExistence type="inferred from homology"/>
<dbReference type="PANTHER" id="PTHR43654">
    <property type="entry name" value="GLUTAMATE 5-KINASE"/>
    <property type="match status" value="1"/>
</dbReference>
<dbReference type="Gene3D" id="2.30.130.10">
    <property type="entry name" value="PUA domain"/>
    <property type="match status" value="1"/>
</dbReference>
<dbReference type="STRING" id="656061.D5GBG1"/>
<dbReference type="Pfam" id="PF01472">
    <property type="entry name" value="PUA"/>
    <property type="match status" value="1"/>
</dbReference>
<dbReference type="NCBIfam" id="TIGR01027">
    <property type="entry name" value="proB"/>
    <property type="match status" value="1"/>
</dbReference>
<dbReference type="OMA" id="NLAFPPH"/>
<feature type="domain" description="PUA" evidence="10">
    <location>
        <begin position="316"/>
        <end position="406"/>
    </location>
</feature>
<name>D5GBG1_TUBMM</name>
<dbReference type="GO" id="GO:0005524">
    <property type="term" value="F:ATP binding"/>
    <property type="evidence" value="ECO:0007669"/>
    <property type="project" value="UniProtKB-KW"/>
</dbReference>
<evidence type="ECO:0000256" key="6">
    <source>
        <dbReference type="ARBA" id="ARBA00022741"/>
    </source>
</evidence>
<keyword evidence="7" id="KW-0418">Kinase</keyword>
<comment type="subcellular location">
    <subcellularLocation>
        <location evidence="1">Cytoplasm</location>
    </subcellularLocation>
</comment>
<dbReference type="PANTHER" id="PTHR43654:SF3">
    <property type="entry name" value="GLUTAMATE 5-KINASE"/>
    <property type="match status" value="1"/>
</dbReference>
<dbReference type="GO" id="GO:0005829">
    <property type="term" value="C:cytosol"/>
    <property type="evidence" value="ECO:0007669"/>
    <property type="project" value="TreeGrafter"/>
</dbReference>
<keyword evidence="4" id="KW-0641">Proline biosynthesis</keyword>
<keyword evidence="8" id="KW-0067">ATP-binding</keyword>
<evidence type="ECO:0000259" key="10">
    <source>
        <dbReference type="SMART" id="SM00359"/>
    </source>
</evidence>
<protein>
    <submittedName>
        <fullName evidence="11">(Perigord truffle) hypothetical protein</fullName>
    </submittedName>
</protein>
<evidence type="ECO:0000256" key="3">
    <source>
        <dbReference type="ARBA" id="ARBA00022605"/>
    </source>
</evidence>
<dbReference type="GeneID" id="9184428"/>
<accession>D5GBG1</accession>
<dbReference type="InterPro" id="IPR036393">
    <property type="entry name" value="AceGlu_kinase-like_sf"/>
</dbReference>
<dbReference type="GO" id="GO:0003723">
    <property type="term" value="F:RNA binding"/>
    <property type="evidence" value="ECO:0007669"/>
    <property type="project" value="InterPro"/>
</dbReference>
<evidence type="ECO:0000256" key="1">
    <source>
        <dbReference type="ARBA" id="ARBA00004496"/>
    </source>
</evidence>
<dbReference type="HOGENOM" id="CLU_025400_1_1_1"/>
<keyword evidence="5" id="KW-0808">Transferase</keyword>
<dbReference type="InterPro" id="IPR015947">
    <property type="entry name" value="PUA-like_sf"/>
</dbReference>
<dbReference type="InParanoid" id="D5GBG1"/>
<evidence type="ECO:0000256" key="8">
    <source>
        <dbReference type="ARBA" id="ARBA00022840"/>
    </source>
</evidence>
<dbReference type="SUPFAM" id="SSF53633">
    <property type="entry name" value="Carbamate kinase-like"/>
    <property type="match status" value="1"/>
</dbReference>
<dbReference type="InterPro" id="IPR005715">
    <property type="entry name" value="Glu_5kinase/COase_Synthase"/>
</dbReference>
<keyword evidence="2" id="KW-0963">Cytoplasm</keyword>
<dbReference type="FunCoup" id="D5GBG1">
    <property type="interactions" value="446"/>
</dbReference>
<dbReference type="KEGG" id="tml:GSTUM_00000458001"/>
<dbReference type="HAMAP" id="MF_00456">
    <property type="entry name" value="ProB"/>
    <property type="match status" value="1"/>
</dbReference>
<evidence type="ECO:0000256" key="4">
    <source>
        <dbReference type="ARBA" id="ARBA00022650"/>
    </source>
</evidence>
<dbReference type="SMART" id="SM00359">
    <property type="entry name" value="PUA"/>
    <property type="match status" value="1"/>
</dbReference>
<dbReference type="InterPro" id="IPR036974">
    <property type="entry name" value="PUA_sf"/>
</dbReference>
<sequence length="420" mass="45605">MNLSSEFDRFGGYSTSMKGKRALTIVIKLGTSSICDERTHDPLLSNLSLLVETAVRLRRDGHRVILVSSGAIGIGLRRLDIEKRPKHLSAAQAIAAVGQCRLIALWDALFTQLQQPVAQVLLTRNDIADRTQYLNASNTFAELLSMGIIPIVNENDTLAVNEIKFGDNDTLSAITAGMVNADYLFLMTDVDCLYTDNPRTHPNAQPIEVVEDISTLKVDVSSTGSTLGTGGMATKLTAARLATSAGVTTIITRSSIPSNIFHIVAYIQSLKEADPNTQPQTPTIPPSHPLHTRFLAKPRALRDRYFWILHGLAPHGTVYIDEGAYGALTRRDKAGLLPVGVVDVAGTFAQQEAVNLAVVQRIVGGGYVIKGPEVGKALVNYSSTEIARIMGQQSSKIQELLGYAGMYFHLLSSPFILPRW</sequence>
<dbReference type="EMBL" id="FN430094">
    <property type="protein sequence ID" value="CAZ81854.1"/>
    <property type="molecule type" value="Genomic_DNA"/>
</dbReference>
<dbReference type="InterPro" id="IPR001057">
    <property type="entry name" value="Glu/AcGlu_kinase"/>
</dbReference>
<evidence type="ECO:0000256" key="2">
    <source>
        <dbReference type="ARBA" id="ARBA00022490"/>
    </source>
</evidence>
<keyword evidence="12" id="KW-1185">Reference proteome</keyword>
<evidence type="ECO:0000313" key="12">
    <source>
        <dbReference type="Proteomes" id="UP000006911"/>
    </source>
</evidence>
<dbReference type="CDD" id="cd04242">
    <property type="entry name" value="AAK_G5K_ProB"/>
    <property type="match status" value="1"/>
</dbReference>
<evidence type="ECO:0000313" key="11">
    <source>
        <dbReference type="EMBL" id="CAZ81854.1"/>
    </source>
</evidence>
<gene>
    <name evidence="11" type="ORF">GSTUM_00000458001</name>
</gene>
<dbReference type="Proteomes" id="UP000006911">
    <property type="component" value="Unassembled WGS sequence"/>
</dbReference>
<dbReference type="Pfam" id="PF00696">
    <property type="entry name" value="AA_kinase"/>
    <property type="match status" value="1"/>
</dbReference>
<dbReference type="eggNOG" id="KOG1154">
    <property type="taxonomic scope" value="Eukaryota"/>
</dbReference>
<dbReference type="GO" id="GO:0004349">
    <property type="term" value="F:glutamate 5-kinase activity"/>
    <property type="evidence" value="ECO:0007669"/>
    <property type="project" value="InterPro"/>
</dbReference>
<dbReference type="InterPro" id="IPR019797">
    <property type="entry name" value="Glutamate_5-kinase_CS"/>
</dbReference>
<dbReference type="CDD" id="cd21157">
    <property type="entry name" value="PUA_G5K"/>
    <property type="match status" value="1"/>
</dbReference>
<dbReference type="PROSITE" id="PS50890">
    <property type="entry name" value="PUA"/>
    <property type="match status" value="1"/>
</dbReference>
<dbReference type="InterPro" id="IPR011529">
    <property type="entry name" value="Glu_5kinase"/>
</dbReference>
<dbReference type="FunFam" id="2.30.130.10:FF:000008">
    <property type="entry name" value="Glutamate 5-kinase"/>
    <property type="match status" value="1"/>
</dbReference>
<dbReference type="GO" id="GO:1901607">
    <property type="term" value="P:alpha-amino acid biosynthetic process"/>
    <property type="evidence" value="ECO:0007669"/>
    <property type="project" value="UniProtKB-ARBA"/>
</dbReference>
<dbReference type="PROSITE" id="PS00902">
    <property type="entry name" value="GLUTAMATE_5_KINASE"/>
    <property type="match status" value="1"/>
</dbReference>